<reference evidence="6 7" key="1">
    <citation type="submission" date="2019-03" db="EMBL/GenBank/DDBJ databases">
        <authorList>
            <person name="Zhong Y.L."/>
        </authorList>
    </citation>
    <scope>NUCLEOTIDE SEQUENCE [LARGE SCALE GENOMIC DNA]</scope>
    <source>
        <strain evidence="6 7">W255</strain>
    </source>
</reference>
<dbReference type="OrthoDB" id="9816225at2"/>
<comment type="caution">
    <text evidence="6">The sequence shown here is derived from an EMBL/GenBank/DDBJ whole genome shotgun (WGS) entry which is preliminary data.</text>
</comment>
<evidence type="ECO:0000256" key="2">
    <source>
        <dbReference type="ARBA" id="ARBA00022747"/>
    </source>
</evidence>
<proteinExistence type="inferred from homology"/>
<dbReference type="InterPro" id="IPR052021">
    <property type="entry name" value="Type-I_RS_S_subunit"/>
</dbReference>
<evidence type="ECO:0000256" key="4">
    <source>
        <dbReference type="SAM" id="Coils"/>
    </source>
</evidence>
<feature type="coiled-coil region" evidence="4">
    <location>
        <begin position="164"/>
        <end position="191"/>
    </location>
</feature>
<dbReference type="PANTHER" id="PTHR30408">
    <property type="entry name" value="TYPE-1 RESTRICTION ENZYME ECOKI SPECIFICITY PROTEIN"/>
    <property type="match status" value="1"/>
</dbReference>
<dbReference type="InterPro" id="IPR000055">
    <property type="entry name" value="Restrct_endonuc_typeI_TRD"/>
</dbReference>
<dbReference type="PANTHER" id="PTHR30408:SF13">
    <property type="entry name" value="TYPE I RESTRICTION ENZYME HINDI SPECIFICITY SUBUNIT"/>
    <property type="match status" value="1"/>
</dbReference>
<name>A0A562Y8D3_9FLAO</name>
<dbReference type="Proteomes" id="UP000295814">
    <property type="component" value="Unassembled WGS sequence"/>
</dbReference>
<dbReference type="SUPFAM" id="SSF116734">
    <property type="entry name" value="DNA methylase specificity domain"/>
    <property type="match status" value="2"/>
</dbReference>
<keyword evidence="7" id="KW-1185">Reference proteome</keyword>
<dbReference type="AlphaFoldDB" id="A0A562Y8D3"/>
<dbReference type="InterPro" id="IPR044946">
    <property type="entry name" value="Restrct_endonuc_typeI_TRD_sf"/>
</dbReference>
<dbReference type="GO" id="GO:0009307">
    <property type="term" value="P:DNA restriction-modification system"/>
    <property type="evidence" value="ECO:0007669"/>
    <property type="project" value="UniProtKB-KW"/>
</dbReference>
<dbReference type="GO" id="GO:0003677">
    <property type="term" value="F:DNA binding"/>
    <property type="evidence" value="ECO:0007669"/>
    <property type="project" value="UniProtKB-KW"/>
</dbReference>
<comment type="similarity">
    <text evidence="1">Belongs to the type-I restriction system S methylase family.</text>
</comment>
<keyword evidence="2" id="KW-0680">Restriction system</keyword>
<evidence type="ECO:0000259" key="5">
    <source>
        <dbReference type="Pfam" id="PF01420"/>
    </source>
</evidence>
<keyword evidence="3" id="KW-0238">DNA-binding</keyword>
<dbReference type="Gene3D" id="3.90.220.20">
    <property type="entry name" value="DNA methylase specificity domains"/>
    <property type="match status" value="2"/>
</dbReference>
<protein>
    <recommendedName>
        <fullName evidence="5">Type I restriction modification DNA specificity domain-containing protein</fullName>
    </recommendedName>
</protein>
<accession>A0A562Y8D3</accession>
<gene>
    <name evidence="6" type="ORF">E1J38_014640</name>
</gene>
<dbReference type="Pfam" id="PF01420">
    <property type="entry name" value="Methylase_S"/>
    <property type="match status" value="2"/>
</dbReference>
<sequence length="404" mass="46300">MSEWTEIELGEVAEVQTGPFGSQLKNEQYITGGTPVVTVEHIQDFRIIDFDYPSITDEDKDRLSKYLMKEGDILFTRVGSVDLSAYVSKGQDGWMFSSRMLRVRPNKEINSRFLSYFFQQKSFRDYIINIAVGATMPSINTGILKTIPISYPPLEEQRSIATILSSLDDKIDLLHRQNQTLEQMAETLFRQWFVEEENESWRELKLENVLNVVSGFNHKQEELDEPGQGNILLSMGSIQKSFGLNTDSIRSIVSERVRENQYCYPNDIIITTRDVTQAAEHLGSPVLIPTFFSDKKIVLGSNLYKLEINESLVPASLIYFLLKSALYRQYVKDVASGTSILMLKKADLLEFSFSIPEKLNQNKIQILDDIIEKLNSNYSQIRRLAKIRDSLLPELMSGEVRITY</sequence>
<feature type="domain" description="Type I restriction modification DNA specificity" evidence="5">
    <location>
        <begin position="1"/>
        <end position="183"/>
    </location>
</feature>
<feature type="domain" description="Type I restriction modification DNA specificity" evidence="5">
    <location>
        <begin position="198"/>
        <end position="375"/>
    </location>
</feature>
<organism evidence="6 7">
    <name type="scientific">Seonamhaeicola sediminis</name>
    <dbReference type="NCBI Taxonomy" id="2528206"/>
    <lineage>
        <taxon>Bacteria</taxon>
        <taxon>Pseudomonadati</taxon>
        <taxon>Bacteroidota</taxon>
        <taxon>Flavobacteriia</taxon>
        <taxon>Flavobacteriales</taxon>
        <taxon>Flavobacteriaceae</taxon>
    </lineage>
</organism>
<evidence type="ECO:0000313" key="7">
    <source>
        <dbReference type="Proteomes" id="UP000295814"/>
    </source>
</evidence>
<dbReference type="RefSeq" id="WP_133357590.1">
    <property type="nucleotide sequence ID" value="NZ_SMZJ02000018.1"/>
</dbReference>
<reference evidence="6 7" key="2">
    <citation type="submission" date="2019-07" db="EMBL/GenBank/DDBJ databases">
        <title>Seonamhaeicola sp. W255 draft genome.</title>
        <authorList>
            <person name="Zhang X.-Y."/>
            <person name="Zhang R."/>
            <person name="Zhong Y.-L."/>
            <person name="Du Z.-J."/>
        </authorList>
    </citation>
    <scope>NUCLEOTIDE SEQUENCE [LARGE SCALE GENOMIC DNA]</scope>
    <source>
        <strain evidence="6 7">W255</strain>
    </source>
</reference>
<evidence type="ECO:0000256" key="1">
    <source>
        <dbReference type="ARBA" id="ARBA00010923"/>
    </source>
</evidence>
<evidence type="ECO:0000256" key="3">
    <source>
        <dbReference type="ARBA" id="ARBA00023125"/>
    </source>
</evidence>
<keyword evidence="4" id="KW-0175">Coiled coil</keyword>
<evidence type="ECO:0000313" key="6">
    <source>
        <dbReference type="EMBL" id="TWO30674.1"/>
    </source>
</evidence>
<dbReference type="EMBL" id="SMZJ02000018">
    <property type="protein sequence ID" value="TWO30674.1"/>
    <property type="molecule type" value="Genomic_DNA"/>
</dbReference>
<dbReference type="CDD" id="cd17517">
    <property type="entry name" value="RMtype1_S_EcoKI_StySPI-TRD2-CR2_like"/>
    <property type="match status" value="1"/>
</dbReference>